<dbReference type="InterPro" id="IPR027417">
    <property type="entry name" value="P-loop_NTPase"/>
</dbReference>
<keyword evidence="3" id="KW-0808">Transferase</keyword>
<proteinExistence type="predicted"/>
<reference evidence="3" key="1">
    <citation type="submission" date="2025-08" db="UniProtKB">
        <authorList>
            <consortium name="RefSeq"/>
        </authorList>
    </citation>
    <scope>IDENTIFICATION</scope>
    <source>
        <tissue evidence="3">Silk gland</tissue>
    </source>
</reference>
<dbReference type="Gene3D" id="3.40.50.300">
    <property type="entry name" value="P-loop containing nucleotide triphosphate hydrolases"/>
    <property type="match status" value="1"/>
</dbReference>
<keyword evidence="2" id="KW-1185">Reference proteome</keyword>
<sequence length="195" mass="22415">MPGKDWIIIGISGVTCGGKTTLANKLKNALTPVYVFHQDKYFYPDDSPKHIKCEGLDHNDYDVLSSLDMETMYDDITKTLSGEDRSHANRLEGTSTVAGTKFLVIEGFTVLNYKPIMEICDLRYYFILEYGECVSRRVLRLYDPPDVAGYFDTCVWPRHLYYRAQIEKDRRVKLLDATQQDSFEVVMADIDALTR</sequence>
<dbReference type="SUPFAM" id="SSF52540">
    <property type="entry name" value="P-loop containing nucleoside triphosphate hydrolases"/>
    <property type="match status" value="1"/>
</dbReference>
<evidence type="ECO:0000313" key="2">
    <source>
        <dbReference type="Proteomes" id="UP000504629"/>
    </source>
</evidence>
<dbReference type="Pfam" id="PF00485">
    <property type="entry name" value="PRK"/>
    <property type="match status" value="1"/>
</dbReference>
<dbReference type="Proteomes" id="UP000504629">
    <property type="component" value="Unplaced"/>
</dbReference>
<evidence type="ECO:0000313" key="3">
    <source>
        <dbReference type="RefSeq" id="XP_028035381.1"/>
    </source>
</evidence>
<accession>A0A6J2JZK0</accession>
<dbReference type="AlphaFoldDB" id="A0A6J2JZK0"/>
<dbReference type="RefSeq" id="XP_028035381.1">
    <property type="nucleotide sequence ID" value="XM_028179580.1"/>
</dbReference>
<dbReference type="OrthoDB" id="10041966at2759"/>
<dbReference type="InterPro" id="IPR006083">
    <property type="entry name" value="PRK/URK"/>
</dbReference>
<dbReference type="GO" id="GO:0016301">
    <property type="term" value="F:kinase activity"/>
    <property type="evidence" value="ECO:0007669"/>
    <property type="project" value="UniProtKB-KW"/>
</dbReference>
<dbReference type="PANTHER" id="PTHR10285">
    <property type="entry name" value="URIDINE KINASE"/>
    <property type="match status" value="1"/>
</dbReference>
<keyword evidence="3" id="KW-0418">Kinase</keyword>
<organism evidence="2 3">
    <name type="scientific">Bombyx mandarina</name>
    <name type="common">Wild silk moth</name>
    <name type="synonym">Wild silkworm</name>
    <dbReference type="NCBI Taxonomy" id="7092"/>
    <lineage>
        <taxon>Eukaryota</taxon>
        <taxon>Metazoa</taxon>
        <taxon>Ecdysozoa</taxon>
        <taxon>Arthropoda</taxon>
        <taxon>Hexapoda</taxon>
        <taxon>Insecta</taxon>
        <taxon>Pterygota</taxon>
        <taxon>Neoptera</taxon>
        <taxon>Endopterygota</taxon>
        <taxon>Lepidoptera</taxon>
        <taxon>Glossata</taxon>
        <taxon>Ditrysia</taxon>
        <taxon>Bombycoidea</taxon>
        <taxon>Bombycidae</taxon>
        <taxon>Bombycinae</taxon>
        <taxon>Bombyx</taxon>
    </lineage>
</organism>
<gene>
    <name evidence="3" type="primary">LOC114246862</name>
</gene>
<dbReference type="KEGG" id="bman:114246862"/>
<evidence type="ECO:0000259" key="1">
    <source>
        <dbReference type="Pfam" id="PF00485"/>
    </source>
</evidence>
<protein>
    <submittedName>
        <fullName evidence="3">Nicotinamide riboside kinase 2</fullName>
    </submittedName>
</protein>
<dbReference type="GO" id="GO:0005524">
    <property type="term" value="F:ATP binding"/>
    <property type="evidence" value="ECO:0007669"/>
    <property type="project" value="InterPro"/>
</dbReference>
<name>A0A6J2JZK0_BOMMA</name>
<dbReference type="GeneID" id="114246862"/>
<feature type="domain" description="Phosphoribulokinase/uridine kinase" evidence="1">
    <location>
        <begin position="8"/>
        <end position="140"/>
    </location>
</feature>